<dbReference type="Proteomes" id="UP000011761">
    <property type="component" value="Unassembled WGS sequence"/>
</dbReference>
<dbReference type="RefSeq" id="XP_007676762.1">
    <property type="nucleotide sequence ID" value="XM_007678572.1"/>
</dbReference>
<dbReference type="AlphaFoldDB" id="M2LMM4"/>
<protein>
    <submittedName>
        <fullName evidence="1">Uncharacterized protein</fullName>
    </submittedName>
</protein>
<reference evidence="1 2" key="1">
    <citation type="journal article" date="2012" name="PLoS Pathog.">
        <title>Diverse lifestyles and strategies of plant pathogenesis encoded in the genomes of eighteen Dothideomycetes fungi.</title>
        <authorList>
            <person name="Ohm R.A."/>
            <person name="Feau N."/>
            <person name="Henrissat B."/>
            <person name="Schoch C.L."/>
            <person name="Horwitz B.A."/>
            <person name="Barry K.W."/>
            <person name="Condon B.J."/>
            <person name="Copeland A.C."/>
            <person name="Dhillon B."/>
            <person name="Glaser F."/>
            <person name="Hesse C.N."/>
            <person name="Kosti I."/>
            <person name="LaButti K."/>
            <person name="Lindquist E.A."/>
            <person name="Lucas S."/>
            <person name="Salamov A.A."/>
            <person name="Bradshaw R.E."/>
            <person name="Ciuffetti L."/>
            <person name="Hamelin R.C."/>
            <person name="Kema G.H.J."/>
            <person name="Lawrence C."/>
            <person name="Scott J.A."/>
            <person name="Spatafora J.W."/>
            <person name="Turgeon B.G."/>
            <person name="de Wit P.J.G.M."/>
            <person name="Zhong S."/>
            <person name="Goodwin S.B."/>
            <person name="Grigoriev I.V."/>
        </authorList>
    </citation>
    <scope>NUCLEOTIDE SEQUENCE [LARGE SCALE GENOMIC DNA]</scope>
    <source>
        <strain evidence="1 2">UAMH 10762</strain>
    </source>
</reference>
<organism evidence="1 2">
    <name type="scientific">Baudoinia panamericana (strain UAMH 10762)</name>
    <name type="common">Angels' share fungus</name>
    <name type="synonym">Baudoinia compniacensis (strain UAMH 10762)</name>
    <dbReference type="NCBI Taxonomy" id="717646"/>
    <lineage>
        <taxon>Eukaryota</taxon>
        <taxon>Fungi</taxon>
        <taxon>Dikarya</taxon>
        <taxon>Ascomycota</taxon>
        <taxon>Pezizomycotina</taxon>
        <taxon>Dothideomycetes</taxon>
        <taxon>Dothideomycetidae</taxon>
        <taxon>Mycosphaerellales</taxon>
        <taxon>Teratosphaeriaceae</taxon>
        <taxon>Baudoinia</taxon>
    </lineage>
</organism>
<dbReference type="EMBL" id="KB445556">
    <property type="protein sequence ID" value="EMC95567.1"/>
    <property type="molecule type" value="Genomic_DNA"/>
</dbReference>
<accession>M2LMM4</accession>
<dbReference type="KEGG" id="bcom:BAUCODRAFT_34318"/>
<evidence type="ECO:0000313" key="2">
    <source>
        <dbReference type="Proteomes" id="UP000011761"/>
    </source>
</evidence>
<proteinExistence type="predicted"/>
<evidence type="ECO:0000313" key="1">
    <source>
        <dbReference type="EMBL" id="EMC95567.1"/>
    </source>
</evidence>
<sequence>MYLTQPPLGFLDSPYLGDHERPKGRKRAVFTQQKIGKPIFMGSWQDNCIRDRIEWPLVYGGDRLRRWTSGQDLDQIATSESLEKFMSRTAACHEPYPADAEFPRPLGFGF</sequence>
<dbReference type="HOGENOM" id="CLU_2170604_0_0_1"/>
<keyword evidence="2" id="KW-1185">Reference proteome</keyword>
<name>M2LMM4_BAUPA</name>
<gene>
    <name evidence="1" type="ORF">BAUCODRAFT_34318</name>
</gene>
<dbReference type="GeneID" id="19112387"/>